<proteinExistence type="predicted"/>
<dbReference type="RefSeq" id="WP_169575429.1">
    <property type="nucleotide sequence ID" value="NZ_JABBFV010000037.1"/>
</dbReference>
<dbReference type="AlphaFoldDB" id="A0A7X9X072"/>
<organism evidence="2 3">
    <name type="scientific">Sphingobium psychrophilum</name>
    <dbReference type="NCBI Taxonomy" id="2728834"/>
    <lineage>
        <taxon>Bacteria</taxon>
        <taxon>Pseudomonadati</taxon>
        <taxon>Pseudomonadota</taxon>
        <taxon>Alphaproteobacteria</taxon>
        <taxon>Sphingomonadales</taxon>
        <taxon>Sphingomonadaceae</taxon>
        <taxon>Sphingobium</taxon>
    </lineage>
</organism>
<comment type="caution">
    <text evidence="2">The sequence shown here is derived from an EMBL/GenBank/DDBJ whole genome shotgun (WGS) entry which is preliminary data.</text>
</comment>
<evidence type="ECO:0000313" key="2">
    <source>
        <dbReference type="EMBL" id="NML13143.1"/>
    </source>
</evidence>
<gene>
    <name evidence="2" type="ORF">HHL08_23960</name>
</gene>
<keyword evidence="3" id="KW-1185">Reference proteome</keyword>
<feature type="region of interest" description="Disordered" evidence="1">
    <location>
        <begin position="51"/>
        <end position="70"/>
    </location>
</feature>
<feature type="compositionally biased region" description="Basic and acidic residues" evidence="1">
    <location>
        <begin position="57"/>
        <end position="70"/>
    </location>
</feature>
<protein>
    <submittedName>
        <fullName evidence="2">Uncharacterized protein</fullName>
    </submittedName>
</protein>
<name>A0A7X9X072_9SPHN</name>
<dbReference type="Proteomes" id="UP000519023">
    <property type="component" value="Unassembled WGS sequence"/>
</dbReference>
<evidence type="ECO:0000256" key="1">
    <source>
        <dbReference type="SAM" id="MobiDB-lite"/>
    </source>
</evidence>
<evidence type="ECO:0000313" key="3">
    <source>
        <dbReference type="Proteomes" id="UP000519023"/>
    </source>
</evidence>
<reference evidence="2 3" key="1">
    <citation type="submission" date="2020-04" db="EMBL/GenBank/DDBJ databases">
        <title>Sphingobium sp. AR-3-1 isolated from Arctic soil.</title>
        <authorList>
            <person name="Dahal R.H."/>
            <person name="Chaudhary D.K."/>
        </authorList>
    </citation>
    <scope>NUCLEOTIDE SEQUENCE [LARGE SCALE GENOMIC DNA]</scope>
    <source>
        <strain evidence="2 3">AR-3-1</strain>
    </source>
</reference>
<dbReference type="EMBL" id="JABBFV010000037">
    <property type="protein sequence ID" value="NML13143.1"/>
    <property type="molecule type" value="Genomic_DNA"/>
</dbReference>
<accession>A0A7X9X072</accession>
<sequence>MKSTEHQADHYAFRERRKRVEVSMVASGDRAPIPWHDAQQVRHSGSACHACEYQTGADERRQSEKDRGEE</sequence>